<feature type="domain" description="DUF732" evidence="2">
    <location>
        <begin position="34"/>
        <end position="100"/>
    </location>
</feature>
<dbReference type="AlphaFoldDB" id="A0A1X1TYK8"/>
<dbReference type="InterPro" id="IPR007969">
    <property type="entry name" value="DUF732"/>
</dbReference>
<sequence length="110" mass="11412">MNAAAAVKKPLAIGILAAIALFGGAMPEAHATTADFLNQVRAAGIGVGAPDGALIEDANEVCAMLDYQEAAYQYLNQHSGLDRNQSALFITASVTNFCPQYAPRMGLPSS</sequence>
<dbReference type="OrthoDB" id="4744582at2"/>
<keyword evidence="4" id="KW-1185">Reference proteome</keyword>
<gene>
    <name evidence="3" type="ORF">AWC05_02045</name>
</gene>
<comment type="caution">
    <text evidence="3">The sequence shown here is derived from an EMBL/GenBank/DDBJ whole genome shotgun (WGS) entry which is preliminary data.</text>
</comment>
<protein>
    <recommendedName>
        <fullName evidence="2">DUF732 domain-containing protein</fullName>
    </recommendedName>
</protein>
<organism evidence="3 4">
    <name type="scientific">Mycobacterium florentinum</name>
    <dbReference type="NCBI Taxonomy" id="292462"/>
    <lineage>
        <taxon>Bacteria</taxon>
        <taxon>Bacillati</taxon>
        <taxon>Actinomycetota</taxon>
        <taxon>Actinomycetes</taxon>
        <taxon>Mycobacteriales</taxon>
        <taxon>Mycobacteriaceae</taxon>
        <taxon>Mycobacterium</taxon>
        <taxon>Mycobacterium simiae complex</taxon>
    </lineage>
</organism>
<dbReference type="EMBL" id="LQOV01000031">
    <property type="protein sequence ID" value="ORV49488.1"/>
    <property type="molecule type" value="Genomic_DNA"/>
</dbReference>
<proteinExistence type="predicted"/>
<keyword evidence="1" id="KW-0732">Signal</keyword>
<evidence type="ECO:0000259" key="2">
    <source>
        <dbReference type="Pfam" id="PF05305"/>
    </source>
</evidence>
<dbReference type="Proteomes" id="UP000193010">
    <property type="component" value="Unassembled WGS sequence"/>
</dbReference>
<feature type="chain" id="PRO_5012236526" description="DUF732 domain-containing protein" evidence="1">
    <location>
        <begin position="32"/>
        <end position="110"/>
    </location>
</feature>
<name>A0A1X1TYK8_MYCFL</name>
<evidence type="ECO:0000313" key="3">
    <source>
        <dbReference type="EMBL" id="ORV49488.1"/>
    </source>
</evidence>
<evidence type="ECO:0000256" key="1">
    <source>
        <dbReference type="SAM" id="SignalP"/>
    </source>
</evidence>
<reference evidence="3 4" key="1">
    <citation type="submission" date="2016-01" db="EMBL/GenBank/DDBJ databases">
        <title>The new phylogeny of the genus Mycobacterium.</title>
        <authorList>
            <person name="Tarcisio F."/>
            <person name="Conor M."/>
            <person name="Antonella G."/>
            <person name="Elisabetta G."/>
            <person name="Giulia F.S."/>
            <person name="Sara T."/>
            <person name="Anna F."/>
            <person name="Clotilde B."/>
            <person name="Roberto B."/>
            <person name="Veronica D.S."/>
            <person name="Fabio R."/>
            <person name="Monica P."/>
            <person name="Olivier J."/>
            <person name="Enrico T."/>
            <person name="Nicola S."/>
        </authorList>
    </citation>
    <scope>NUCLEOTIDE SEQUENCE [LARGE SCALE GENOMIC DNA]</scope>
    <source>
        <strain evidence="3 4">DSM 44852</strain>
    </source>
</reference>
<dbReference type="RefSeq" id="WP_085224887.1">
    <property type="nucleotide sequence ID" value="NZ_AP022576.1"/>
</dbReference>
<accession>A0A1X1TYK8</accession>
<evidence type="ECO:0000313" key="4">
    <source>
        <dbReference type="Proteomes" id="UP000193010"/>
    </source>
</evidence>
<feature type="signal peptide" evidence="1">
    <location>
        <begin position="1"/>
        <end position="31"/>
    </location>
</feature>
<dbReference type="Pfam" id="PF05305">
    <property type="entry name" value="DUF732"/>
    <property type="match status" value="1"/>
</dbReference>